<feature type="region of interest" description="Disordered" evidence="1">
    <location>
        <begin position="420"/>
        <end position="439"/>
    </location>
</feature>
<dbReference type="InterPro" id="IPR032675">
    <property type="entry name" value="LRR_dom_sf"/>
</dbReference>
<evidence type="ECO:0000313" key="3">
    <source>
        <dbReference type="EMBL" id="CAD7633210.1"/>
    </source>
</evidence>
<dbReference type="Gene3D" id="3.80.10.10">
    <property type="entry name" value="Ribonuclease Inhibitor"/>
    <property type="match status" value="1"/>
</dbReference>
<protein>
    <recommendedName>
        <fullName evidence="2">F-box domain-containing protein</fullName>
    </recommendedName>
</protein>
<feature type="domain" description="F-box" evidence="2">
    <location>
        <begin position="13"/>
        <end position="44"/>
    </location>
</feature>
<feature type="compositionally biased region" description="Polar residues" evidence="1">
    <location>
        <begin position="421"/>
        <end position="432"/>
    </location>
</feature>
<reference evidence="3" key="1">
    <citation type="submission" date="2020-11" db="EMBL/GenBank/DDBJ databases">
        <authorList>
            <person name="Tran Van P."/>
        </authorList>
    </citation>
    <scope>NUCLEOTIDE SEQUENCE</scope>
</reference>
<dbReference type="EMBL" id="OC866904">
    <property type="protein sequence ID" value="CAD7633210.1"/>
    <property type="molecule type" value="Genomic_DNA"/>
</dbReference>
<accession>A0A7R9L1P5</accession>
<dbReference type="Proteomes" id="UP000759131">
    <property type="component" value="Unassembled WGS sequence"/>
</dbReference>
<evidence type="ECO:0000259" key="2">
    <source>
        <dbReference type="Pfam" id="PF00646"/>
    </source>
</evidence>
<gene>
    <name evidence="3" type="ORF">OSB1V03_LOCUS13608</name>
</gene>
<dbReference type="Gene3D" id="1.20.1280.50">
    <property type="match status" value="1"/>
</dbReference>
<name>A0A7R9L1P5_9ACAR</name>
<dbReference type="InterPro" id="IPR001810">
    <property type="entry name" value="F-box_dom"/>
</dbReference>
<dbReference type="Pfam" id="PF00646">
    <property type="entry name" value="F-box"/>
    <property type="match status" value="1"/>
</dbReference>
<organism evidence="3">
    <name type="scientific">Medioppia subpectinata</name>
    <dbReference type="NCBI Taxonomy" id="1979941"/>
    <lineage>
        <taxon>Eukaryota</taxon>
        <taxon>Metazoa</taxon>
        <taxon>Ecdysozoa</taxon>
        <taxon>Arthropoda</taxon>
        <taxon>Chelicerata</taxon>
        <taxon>Arachnida</taxon>
        <taxon>Acari</taxon>
        <taxon>Acariformes</taxon>
        <taxon>Sarcoptiformes</taxon>
        <taxon>Oribatida</taxon>
        <taxon>Brachypylina</taxon>
        <taxon>Oppioidea</taxon>
        <taxon>Oppiidae</taxon>
        <taxon>Medioppia</taxon>
    </lineage>
</organism>
<dbReference type="EMBL" id="CAJPIZ010012329">
    <property type="protein sequence ID" value="CAG2113640.1"/>
    <property type="molecule type" value="Genomic_DNA"/>
</dbReference>
<evidence type="ECO:0000256" key="1">
    <source>
        <dbReference type="SAM" id="MobiDB-lite"/>
    </source>
</evidence>
<proteinExistence type="predicted"/>
<dbReference type="OrthoDB" id="6478838at2759"/>
<dbReference type="AlphaFoldDB" id="A0A7R9L1P5"/>
<dbReference type="SUPFAM" id="SSF81383">
    <property type="entry name" value="F-box domain"/>
    <property type="match status" value="1"/>
</dbReference>
<sequence>MAQNYSKDSFDRFGDDLCQELLSYMAFKDRFRCECVSKQWQRVVFEGQLALNIKRELFDDNFSQIVSILTKCSNIRRVYSEYEEPVFKSFELIFLVINLCHHLNDMSFIVSEDNVHWINHFMAKFAKQMQCISFDFDDKAMIDMKHKWLKMCVNLTAIHIPFDELSKSRLGFSPRNDLHYKRLNSLHLTFSKSNDNSIDINLCAFELFARNYGHNIKTIGFTINFLIDDEMVNRLTDGLKRMPALIALDVKFNVFVDYLLPLIGLKCPQLKALTVDTSHLRETFKAINQCFNQQLKRLKINVWDYQQLSVDSLNSLKRLTHLKLFLVETTLTGLFFANCHHKWPQLRYLRANRVLITNQLLNALSRLRHIRHMHLSGRPVPTPRHGIQNVVINCPKIDCRLHSSKGKEVPEIEELFRKLMSGQSDPETSSSDVKSKYFK</sequence>
<keyword evidence="4" id="KW-1185">Reference proteome</keyword>
<evidence type="ECO:0000313" key="4">
    <source>
        <dbReference type="Proteomes" id="UP000759131"/>
    </source>
</evidence>
<dbReference type="InterPro" id="IPR036047">
    <property type="entry name" value="F-box-like_dom_sf"/>
</dbReference>
<dbReference type="SUPFAM" id="SSF52047">
    <property type="entry name" value="RNI-like"/>
    <property type="match status" value="1"/>
</dbReference>